<comment type="caution">
    <text evidence="3">The sequence shown here is derived from an EMBL/GenBank/DDBJ whole genome shotgun (WGS) entry which is preliminary data.</text>
</comment>
<gene>
    <name evidence="3" type="ORF">CDD81_2007</name>
</gene>
<feature type="compositionally biased region" description="Basic and acidic residues" evidence="1">
    <location>
        <begin position="93"/>
        <end position="118"/>
    </location>
</feature>
<protein>
    <submittedName>
        <fullName evidence="3">Uncharacterized protein</fullName>
    </submittedName>
</protein>
<dbReference type="OrthoDB" id="5370830at2759"/>
<feature type="chain" id="PRO_5012338231" evidence="2">
    <location>
        <begin position="22"/>
        <end position="489"/>
    </location>
</feature>
<organism evidence="3 4">
    <name type="scientific">Ophiocordyceps australis</name>
    <dbReference type="NCBI Taxonomy" id="1399860"/>
    <lineage>
        <taxon>Eukaryota</taxon>
        <taxon>Fungi</taxon>
        <taxon>Dikarya</taxon>
        <taxon>Ascomycota</taxon>
        <taxon>Pezizomycotina</taxon>
        <taxon>Sordariomycetes</taxon>
        <taxon>Hypocreomycetidae</taxon>
        <taxon>Hypocreales</taxon>
        <taxon>Ophiocordycipitaceae</taxon>
        <taxon>Ophiocordyceps</taxon>
    </lineage>
</organism>
<evidence type="ECO:0000256" key="2">
    <source>
        <dbReference type="SAM" id="SignalP"/>
    </source>
</evidence>
<dbReference type="PANTHER" id="PTHR38850">
    <property type="entry name" value="CERATO-PLATANIN"/>
    <property type="match status" value="1"/>
</dbReference>
<feature type="compositionally biased region" description="Polar residues" evidence="1">
    <location>
        <begin position="71"/>
        <end position="89"/>
    </location>
</feature>
<feature type="compositionally biased region" description="Basic and acidic residues" evidence="1">
    <location>
        <begin position="263"/>
        <end position="277"/>
    </location>
</feature>
<evidence type="ECO:0000313" key="3">
    <source>
        <dbReference type="EMBL" id="PHH65572.1"/>
    </source>
</evidence>
<dbReference type="PANTHER" id="PTHR38850:SF2">
    <property type="entry name" value="CERATO-PLATANIN"/>
    <property type="match status" value="1"/>
</dbReference>
<feature type="compositionally biased region" description="Polar residues" evidence="1">
    <location>
        <begin position="278"/>
        <end position="288"/>
    </location>
</feature>
<evidence type="ECO:0000313" key="4">
    <source>
        <dbReference type="Proteomes" id="UP000226192"/>
    </source>
</evidence>
<evidence type="ECO:0000256" key="1">
    <source>
        <dbReference type="SAM" id="MobiDB-lite"/>
    </source>
</evidence>
<keyword evidence="2" id="KW-0732">Signal</keyword>
<accession>A0A2C5YE55</accession>
<reference evidence="3 4" key="1">
    <citation type="submission" date="2017-06" db="EMBL/GenBank/DDBJ databases">
        <title>Ant-infecting Ophiocordyceps genomes reveal a high diversity of potential behavioral manipulation genes and a possible major role for enterotoxins.</title>
        <authorList>
            <person name="De Bekker C."/>
            <person name="Evans H.C."/>
            <person name="Brachmann A."/>
            <person name="Hughes D.P."/>
        </authorList>
    </citation>
    <scope>NUCLEOTIDE SEQUENCE [LARGE SCALE GENOMIC DNA]</scope>
    <source>
        <strain evidence="3 4">Map64</strain>
    </source>
</reference>
<dbReference type="EMBL" id="NJET01000016">
    <property type="protein sequence ID" value="PHH65572.1"/>
    <property type="molecule type" value="Genomic_DNA"/>
</dbReference>
<sequence>MMLPSLLSTVLAASVIVPAGAVPCRHKPHGVPTSRISPQGPPALATPASPQGPARQKGQNEEPPKSVVLEISTTMSSVVEQPTQKTKCGQTGDENKADAEENKETETQKAEDSGDKEQPTSSSTGPLPKSSEDKEVANNAGTPDKPASSTDNEPQNGTGKPYTPCVDRQSPNPVNDVPKEPSTPIAPQPPVNAPVDEPTQTKPDPAPPAPVSDKTIDNKEPNTPTKPFTPPKPVKPQGSAASAKPKLPTEAPQPVQTSIPETTKPEPEAEQPKKPDTSKQTPPSTQDGTPKKSPPSKSSGLSGTASMTPHDKYSSSIGVLGCKMNIDRVAYWPGAVNCNDICVEVSHKGRSLKLLKIDSSTGAHDMSYDAWNYLAFGKGAKEEPHAGGGIDMDYKFVPAEECADLLDNQRMALSAANSMNYYASCKEEKSSWVANNMDLWNFQDARCTFGANEQCEVDLDKGENIPRCASGIGSNQVSGMEVADIPYMG</sequence>
<feature type="compositionally biased region" description="Polar residues" evidence="1">
    <location>
        <begin position="147"/>
        <end position="158"/>
    </location>
</feature>
<proteinExistence type="predicted"/>
<keyword evidence="4" id="KW-1185">Reference proteome</keyword>
<dbReference type="Proteomes" id="UP000226192">
    <property type="component" value="Unassembled WGS sequence"/>
</dbReference>
<feature type="signal peptide" evidence="2">
    <location>
        <begin position="1"/>
        <end position="21"/>
    </location>
</feature>
<feature type="region of interest" description="Disordered" evidence="1">
    <location>
        <begin position="22"/>
        <end position="310"/>
    </location>
</feature>
<dbReference type="AlphaFoldDB" id="A0A2C5YE55"/>
<dbReference type="STRING" id="1399860.A0A2C5YE55"/>
<name>A0A2C5YE55_9HYPO</name>